<evidence type="ECO:0000313" key="11">
    <source>
        <dbReference type="Proteomes" id="UP000178089"/>
    </source>
</evidence>
<dbReference type="STRING" id="1802315.A3F51_03050"/>
<dbReference type="InterPro" id="IPR018076">
    <property type="entry name" value="T2SS_GspF_dom"/>
</dbReference>
<gene>
    <name evidence="10" type="ORF">A3F51_03050</name>
</gene>
<dbReference type="FunFam" id="1.20.81.30:FF:000001">
    <property type="entry name" value="Type II secretion system protein F"/>
    <property type="match status" value="1"/>
</dbReference>
<feature type="transmembrane region" description="Helical" evidence="8">
    <location>
        <begin position="170"/>
        <end position="192"/>
    </location>
</feature>
<comment type="caution">
    <text evidence="10">The sequence shown here is derived from an EMBL/GenBank/DDBJ whole genome shotgun (WGS) entry which is preliminary data.</text>
</comment>
<evidence type="ECO:0000256" key="3">
    <source>
        <dbReference type="ARBA" id="ARBA00022475"/>
    </source>
</evidence>
<evidence type="ECO:0000256" key="2">
    <source>
        <dbReference type="ARBA" id="ARBA00005745"/>
    </source>
</evidence>
<proteinExistence type="inferred from homology"/>
<evidence type="ECO:0000313" key="10">
    <source>
        <dbReference type="EMBL" id="OHA28723.1"/>
    </source>
</evidence>
<feature type="transmembrane region" description="Helical" evidence="8">
    <location>
        <begin position="212"/>
        <end position="239"/>
    </location>
</feature>
<dbReference type="AlphaFoldDB" id="A0A1G2MY70"/>
<protein>
    <recommendedName>
        <fullName evidence="9">Type II secretion system protein GspF domain-containing protein</fullName>
    </recommendedName>
</protein>
<dbReference type="InterPro" id="IPR003004">
    <property type="entry name" value="GspF/PilC"/>
</dbReference>
<dbReference type="InterPro" id="IPR042094">
    <property type="entry name" value="T2SS_GspF_sf"/>
</dbReference>
<dbReference type="GO" id="GO:0005886">
    <property type="term" value="C:plasma membrane"/>
    <property type="evidence" value="ECO:0007669"/>
    <property type="project" value="UniProtKB-SubCell"/>
</dbReference>
<name>A0A1G2MY70_9BACT</name>
<dbReference type="Proteomes" id="UP000178089">
    <property type="component" value="Unassembled WGS sequence"/>
</dbReference>
<reference evidence="10 11" key="1">
    <citation type="journal article" date="2016" name="Nat. Commun.">
        <title>Thousands of microbial genomes shed light on interconnected biogeochemical processes in an aquifer system.</title>
        <authorList>
            <person name="Anantharaman K."/>
            <person name="Brown C.T."/>
            <person name="Hug L.A."/>
            <person name="Sharon I."/>
            <person name="Castelle C.J."/>
            <person name="Probst A.J."/>
            <person name="Thomas B.C."/>
            <person name="Singh A."/>
            <person name="Wilkins M.J."/>
            <person name="Karaoz U."/>
            <person name="Brodie E.L."/>
            <person name="Williams K.H."/>
            <person name="Hubbard S.S."/>
            <person name="Banfield J.F."/>
        </authorList>
    </citation>
    <scope>NUCLEOTIDE SEQUENCE [LARGE SCALE GENOMIC DNA]</scope>
</reference>
<evidence type="ECO:0000256" key="6">
    <source>
        <dbReference type="ARBA" id="ARBA00022989"/>
    </source>
</evidence>
<comment type="similarity">
    <text evidence="2">Belongs to the GSP F family.</text>
</comment>
<evidence type="ECO:0000256" key="4">
    <source>
        <dbReference type="ARBA" id="ARBA00022519"/>
    </source>
</evidence>
<feature type="domain" description="Type II secretion system protein GspF" evidence="9">
    <location>
        <begin position="71"/>
        <end position="193"/>
    </location>
</feature>
<dbReference type="Gene3D" id="1.20.81.30">
    <property type="entry name" value="Type II secretion system (T2SS), domain F"/>
    <property type="match status" value="2"/>
</dbReference>
<keyword evidence="3" id="KW-1003">Cell membrane</keyword>
<keyword evidence="5 8" id="KW-0812">Transmembrane</keyword>
<feature type="domain" description="Type II secretion system protein GspF" evidence="9">
    <location>
        <begin position="274"/>
        <end position="396"/>
    </location>
</feature>
<dbReference type="PRINTS" id="PR00812">
    <property type="entry name" value="BCTERIALGSPF"/>
</dbReference>
<dbReference type="PANTHER" id="PTHR30012">
    <property type="entry name" value="GENERAL SECRETION PATHWAY PROTEIN"/>
    <property type="match status" value="1"/>
</dbReference>
<keyword evidence="4" id="KW-0997">Cell inner membrane</keyword>
<evidence type="ECO:0000256" key="1">
    <source>
        <dbReference type="ARBA" id="ARBA00004429"/>
    </source>
</evidence>
<organism evidence="10 11">
    <name type="scientific">Candidatus Taylorbacteria bacterium RIFCSPHIGHO2_12_FULL_45_16</name>
    <dbReference type="NCBI Taxonomy" id="1802315"/>
    <lineage>
        <taxon>Bacteria</taxon>
        <taxon>Candidatus Tayloriibacteriota</taxon>
    </lineage>
</organism>
<evidence type="ECO:0000256" key="5">
    <source>
        <dbReference type="ARBA" id="ARBA00022692"/>
    </source>
</evidence>
<dbReference type="PANTHER" id="PTHR30012:SF0">
    <property type="entry name" value="TYPE II SECRETION SYSTEM PROTEIN F-RELATED"/>
    <property type="match status" value="1"/>
</dbReference>
<evidence type="ECO:0000256" key="8">
    <source>
        <dbReference type="SAM" id="Phobius"/>
    </source>
</evidence>
<dbReference type="Pfam" id="PF00482">
    <property type="entry name" value="T2SSF"/>
    <property type="match status" value="2"/>
</dbReference>
<keyword evidence="6 8" id="KW-1133">Transmembrane helix</keyword>
<sequence>MLFNYEAVDTTGAQRNGSIDAVNVDVAIASLQRRGLVLTTIKDAEASSSGFLSKKISFFDRVSTKDVVILSRQLSTLFEAQVSALRIFRLLGGETENHVLGAKLTIIADDLQSGSSISMALGKHPKIFNEFYISMVKAGEESGKLDETFQYLADYLDRTYELTSKVKGALIYPAFVVITFVTVMILMFTMVIPKISGILVESGAEIPSYTKVILGISNFLVSYGFILLGLAIVGGFFLIRFIRTPTGAEAFDRFKLHIPYISTLYRKLYLSRLADNMTTMLLSGIPMVRSIELTSNVINNKIYQNLLTNAADAVKGGKTLSESLSNDPDSIPGIMVQMMKVGEESGELGNILKTVAKFYSREVTTAIDSLVSLIEPLMIVLLGGGVAVLLASVLVPIYNIASAQ</sequence>
<keyword evidence="7 8" id="KW-0472">Membrane</keyword>
<feature type="transmembrane region" description="Helical" evidence="8">
    <location>
        <begin position="377"/>
        <end position="401"/>
    </location>
</feature>
<evidence type="ECO:0000259" key="9">
    <source>
        <dbReference type="Pfam" id="PF00482"/>
    </source>
</evidence>
<dbReference type="EMBL" id="MHRT01000010">
    <property type="protein sequence ID" value="OHA28723.1"/>
    <property type="molecule type" value="Genomic_DNA"/>
</dbReference>
<comment type="subcellular location">
    <subcellularLocation>
        <location evidence="1">Cell inner membrane</location>
        <topology evidence="1">Multi-pass membrane protein</topology>
    </subcellularLocation>
</comment>
<evidence type="ECO:0000256" key="7">
    <source>
        <dbReference type="ARBA" id="ARBA00023136"/>
    </source>
</evidence>
<accession>A0A1G2MY70</accession>